<keyword evidence="2" id="KW-0614">Plasmid</keyword>
<reference evidence="2" key="1">
    <citation type="submission" date="2022-09" db="EMBL/GenBank/DDBJ databases">
        <authorList>
            <person name="Li Z.-J."/>
        </authorList>
    </citation>
    <scope>NUCLEOTIDE SEQUENCE</scope>
    <source>
        <strain evidence="2">TGB11</strain>
        <plasmid evidence="2">unnamed</plasmid>
    </source>
</reference>
<evidence type="ECO:0000256" key="1">
    <source>
        <dbReference type="SAM" id="MobiDB-lite"/>
    </source>
</evidence>
<proteinExistence type="predicted"/>
<protein>
    <submittedName>
        <fullName evidence="2">Uncharacterized protein</fullName>
    </submittedName>
</protein>
<name>A0AA47LST3_9GAMM</name>
<accession>A0AA47LST3</accession>
<gene>
    <name evidence="2" type="ORF">N8M53_14140</name>
</gene>
<feature type="compositionally biased region" description="Basic and acidic residues" evidence="1">
    <location>
        <begin position="47"/>
        <end position="58"/>
    </location>
</feature>
<feature type="compositionally biased region" description="Basic and acidic residues" evidence="1">
    <location>
        <begin position="22"/>
        <end position="33"/>
    </location>
</feature>
<feature type="region of interest" description="Disordered" evidence="1">
    <location>
        <begin position="1"/>
        <end position="58"/>
    </location>
</feature>
<organism evidence="2 3">
    <name type="scientific">Salinivibrio kushneri</name>
    <dbReference type="NCBI Taxonomy" id="1908198"/>
    <lineage>
        <taxon>Bacteria</taxon>
        <taxon>Pseudomonadati</taxon>
        <taxon>Pseudomonadota</taxon>
        <taxon>Gammaproteobacteria</taxon>
        <taxon>Vibrionales</taxon>
        <taxon>Vibrionaceae</taxon>
        <taxon>Salinivibrio</taxon>
    </lineage>
</organism>
<dbReference type="EMBL" id="CP114589">
    <property type="protein sequence ID" value="WBA10488.1"/>
    <property type="molecule type" value="Genomic_DNA"/>
</dbReference>
<dbReference type="RefSeq" id="WP_167369752.1">
    <property type="nucleotide sequence ID" value="NZ_CP114589.1"/>
</dbReference>
<evidence type="ECO:0000313" key="2">
    <source>
        <dbReference type="EMBL" id="WBA10488.1"/>
    </source>
</evidence>
<sequence>MAQWDQWLKHGSQHKEKFKSRHHDDFDDDMPRGKKDKKRNNKRASRSQHDDSYFGEDR</sequence>
<feature type="compositionally biased region" description="Basic residues" evidence="1">
    <location>
        <begin position="34"/>
        <end position="46"/>
    </location>
</feature>
<evidence type="ECO:0000313" key="3">
    <source>
        <dbReference type="Proteomes" id="UP001164748"/>
    </source>
</evidence>
<dbReference type="Proteomes" id="UP001164748">
    <property type="component" value="Plasmid unnamed"/>
</dbReference>
<geneLocation type="plasmid" evidence="2 3">
    <name>unnamed</name>
</geneLocation>
<dbReference type="AlphaFoldDB" id="A0AA47LST3"/>